<evidence type="ECO:0000256" key="1">
    <source>
        <dbReference type="PROSITE-ProRule" id="PRU00489"/>
    </source>
</evidence>
<dbReference type="PANTHER" id="PTHR12829:SF4">
    <property type="entry name" value="N(6)-ADENINE-SPECIFIC METHYLTRANSFERASE METTL4"/>
    <property type="match status" value="1"/>
</dbReference>
<dbReference type="EMBL" id="VIBQ01000012">
    <property type="protein sequence ID" value="KAB8342724.1"/>
    <property type="molecule type" value="Genomic_DNA"/>
</dbReference>
<dbReference type="OrthoDB" id="10262526at2759"/>
<dbReference type="Proteomes" id="UP000327013">
    <property type="component" value="Unassembled WGS sequence"/>
</dbReference>
<dbReference type="GO" id="GO:0008168">
    <property type="term" value="F:methyltransferase activity"/>
    <property type="evidence" value="ECO:0007669"/>
    <property type="project" value="InterPro"/>
</dbReference>
<comment type="similarity">
    <text evidence="1">Belongs to the MT-A70-like family.</text>
</comment>
<name>A0A5N6KRY3_9ROSI</name>
<dbReference type="Pfam" id="PF05063">
    <property type="entry name" value="MT-A70"/>
    <property type="match status" value="1"/>
</dbReference>
<organism evidence="3 4">
    <name type="scientific">Carpinus fangiana</name>
    <dbReference type="NCBI Taxonomy" id="176857"/>
    <lineage>
        <taxon>Eukaryota</taxon>
        <taxon>Viridiplantae</taxon>
        <taxon>Streptophyta</taxon>
        <taxon>Embryophyta</taxon>
        <taxon>Tracheophyta</taxon>
        <taxon>Spermatophyta</taxon>
        <taxon>Magnoliopsida</taxon>
        <taxon>eudicotyledons</taxon>
        <taxon>Gunneridae</taxon>
        <taxon>Pentapetalae</taxon>
        <taxon>rosids</taxon>
        <taxon>fabids</taxon>
        <taxon>Fagales</taxon>
        <taxon>Betulaceae</taxon>
        <taxon>Carpinus</taxon>
    </lineage>
</organism>
<gene>
    <name evidence="3" type="ORF">FH972_022324</name>
</gene>
<dbReference type="GO" id="GO:0032259">
    <property type="term" value="P:methylation"/>
    <property type="evidence" value="ECO:0007669"/>
    <property type="project" value="InterPro"/>
</dbReference>
<dbReference type="PROSITE" id="PS00092">
    <property type="entry name" value="N6_MTASE"/>
    <property type="match status" value="1"/>
</dbReference>
<keyword evidence="4" id="KW-1185">Reference proteome</keyword>
<dbReference type="PANTHER" id="PTHR12829">
    <property type="entry name" value="N6-ADENOSINE-METHYLTRANSFERASE"/>
    <property type="match status" value="1"/>
</dbReference>
<dbReference type="InterPro" id="IPR007757">
    <property type="entry name" value="MT-A70-like"/>
</dbReference>
<dbReference type="GO" id="GO:0005634">
    <property type="term" value="C:nucleus"/>
    <property type="evidence" value="ECO:0007669"/>
    <property type="project" value="TreeGrafter"/>
</dbReference>
<evidence type="ECO:0008006" key="5">
    <source>
        <dbReference type="Google" id="ProtNLM"/>
    </source>
</evidence>
<accession>A0A5N6KRY3</accession>
<evidence type="ECO:0000313" key="3">
    <source>
        <dbReference type="EMBL" id="KAB8342724.1"/>
    </source>
</evidence>
<sequence length="456" mass="51306">MMPNHILVASEDRKVFLLDIPASIAAAQAFADEDNSSNDNLERTRLLSCTPTSAPYASTEPKSASARVKVKNHGKYDALHDIYSRQCEDALRFVRVAVGSGHFCLERQLNKPGSAPQKRKRATSPSIETARKGTDATPDPSKRLRCVVKASFPDDPPPSLLFQIDGYVRHRLDAKDPAWTVSSTLGEEKLYAFEVRHWGIGLACYQNRQEPLKICLKPLDRSPEVHEQHLRIPPGSAFLLGPCHVPAGTREFQGLAQLYTDSEDFDMIYLDPPWPNRSASRQGAAWYRTERSVYDMEQMLLGMDLGTQLKPQGFIAMWVTNKAACRDLALSLFKHLKLNVVEEWLYLKLAANGEPITSIGGLWRKPYEVLLIARAPRQASHPPPGVVRRVIAAVPDLHSRKPHLKSLFDELLLHDPVLGLPRSKAKVLEVFARNLTVGWMSWGDEVLKYNWQDHWA</sequence>
<evidence type="ECO:0000313" key="4">
    <source>
        <dbReference type="Proteomes" id="UP000327013"/>
    </source>
</evidence>
<reference evidence="3 4" key="1">
    <citation type="submission" date="2019-06" db="EMBL/GenBank/DDBJ databases">
        <title>A chromosomal-level reference genome of Carpinus fangiana (Coryloideae, Betulaceae).</title>
        <authorList>
            <person name="Yang X."/>
            <person name="Wang Z."/>
            <person name="Zhang L."/>
            <person name="Hao G."/>
            <person name="Liu J."/>
            <person name="Yang Y."/>
        </authorList>
    </citation>
    <scope>NUCLEOTIDE SEQUENCE [LARGE SCALE GENOMIC DNA]</scope>
    <source>
        <strain evidence="3">Cfa_2016G</strain>
        <tissue evidence="3">Leaf</tissue>
    </source>
</reference>
<protein>
    <recommendedName>
        <fullName evidence="5">MT-A70-domain-containing protein</fullName>
    </recommendedName>
</protein>
<dbReference type="PROSITE" id="PS51143">
    <property type="entry name" value="MT_A70"/>
    <property type="match status" value="1"/>
</dbReference>
<dbReference type="InterPro" id="IPR002052">
    <property type="entry name" value="DNA_methylase_N6_adenine_CS"/>
</dbReference>
<evidence type="ECO:0000256" key="2">
    <source>
        <dbReference type="SAM" id="MobiDB-lite"/>
    </source>
</evidence>
<feature type="region of interest" description="Disordered" evidence="2">
    <location>
        <begin position="108"/>
        <end position="140"/>
    </location>
</feature>
<dbReference type="AlphaFoldDB" id="A0A5N6KRY3"/>
<comment type="caution">
    <text evidence="3">The sequence shown here is derived from an EMBL/GenBank/DDBJ whole genome shotgun (WGS) entry which is preliminary data.</text>
</comment>
<proteinExistence type="inferred from homology"/>
<dbReference type="GO" id="GO:0003676">
    <property type="term" value="F:nucleic acid binding"/>
    <property type="evidence" value="ECO:0007669"/>
    <property type="project" value="InterPro"/>
</dbReference>